<accession>A0A847RAZ5</accession>
<sequence>MNDEEQNSAQEEFVLTHLGEISQAWNLLKNTLQSVQQKAHTKLEQHPELNGILRSQKSSWFGLPTTILYSKDEMTEAVLFATGVPSVDIADDDPRNAGKHIFIQIHIQTDDEELELESIHESLANKAVNHWYSGGSKCFRWPVNELSIEGITKEFVSTFEAINNLSPLSLNK</sequence>
<dbReference type="AlphaFoldDB" id="A0A847RAZ5"/>
<organism evidence="1 2">
    <name type="scientific">Marinomonas profundi</name>
    <dbReference type="NCBI Taxonomy" id="2726122"/>
    <lineage>
        <taxon>Bacteria</taxon>
        <taxon>Pseudomonadati</taxon>
        <taxon>Pseudomonadota</taxon>
        <taxon>Gammaproteobacteria</taxon>
        <taxon>Oceanospirillales</taxon>
        <taxon>Oceanospirillaceae</taxon>
        <taxon>Marinomonas</taxon>
    </lineage>
</organism>
<keyword evidence="2" id="KW-1185">Reference proteome</keyword>
<proteinExistence type="predicted"/>
<dbReference type="Proteomes" id="UP000586067">
    <property type="component" value="Unassembled WGS sequence"/>
</dbReference>
<comment type="caution">
    <text evidence="1">The sequence shown here is derived from an EMBL/GenBank/DDBJ whole genome shotgun (WGS) entry which is preliminary data.</text>
</comment>
<name>A0A847RAZ5_9GAMM</name>
<protein>
    <submittedName>
        <fullName evidence="1">Uncharacterized protein</fullName>
    </submittedName>
</protein>
<reference evidence="1 2" key="1">
    <citation type="submission" date="2020-04" db="EMBL/GenBank/DDBJ databases">
        <title>Marinomonas sp. M1K-6 isolated from the deep seawater of the Mariana Trench.</title>
        <authorList>
            <person name="Li Y."/>
        </authorList>
    </citation>
    <scope>NUCLEOTIDE SEQUENCE [LARGE SCALE GENOMIC DNA]</scope>
    <source>
        <strain evidence="1 2">M1K-6</strain>
    </source>
</reference>
<evidence type="ECO:0000313" key="2">
    <source>
        <dbReference type="Proteomes" id="UP000586067"/>
    </source>
</evidence>
<gene>
    <name evidence="1" type="ORF">HGG82_16510</name>
</gene>
<evidence type="ECO:0000313" key="1">
    <source>
        <dbReference type="EMBL" id="NLQ19196.1"/>
    </source>
</evidence>
<dbReference type="EMBL" id="JABAEK010000038">
    <property type="protein sequence ID" value="NLQ19196.1"/>
    <property type="molecule type" value="Genomic_DNA"/>
</dbReference>
<dbReference type="RefSeq" id="WP_168827659.1">
    <property type="nucleotide sequence ID" value="NZ_CP073013.1"/>
</dbReference>